<feature type="signal peptide" evidence="4">
    <location>
        <begin position="1"/>
        <end position="19"/>
    </location>
</feature>
<feature type="domain" description="Tyrosinase copper-binding" evidence="6">
    <location>
        <begin position="226"/>
        <end position="237"/>
    </location>
</feature>
<evidence type="ECO:0000256" key="3">
    <source>
        <dbReference type="SAM" id="MobiDB-lite"/>
    </source>
</evidence>
<feature type="compositionally biased region" description="Polar residues" evidence="3">
    <location>
        <begin position="523"/>
        <end position="542"/>
    </location>
</feature>
<dbReference type="AlphaFoldDB" id="A0AAD5TY19"/>
<evidence type="ECO:0000256" key="1">
    <source>
        <dbReference type="ARBA" id="ARBA00022723"/>
    </source>
</evidence>
<evidence type="ECO:0000256" key="2">
    <source>
        <dbReference type="ARBA" id="ARBA00023008"/>
    </source>
</evidence>
<dbReference type="Proteomes" id="UP001211065">
    <property type="component" value="Unassembled WGS sequence"/>
</dbReference>
<dbReference type="Gene3D" id="1.10.1280.10">
    <property type="entry name" value="Di-copper center containing domain from catechol oxidase"/>
    <property type="match status" value="1"/>
</dbReference>
<dbReference type="GO" id="GO:0016491">
    <property type="term" value="F:oxidoreductase activity"/>
    <property type="evidence" value="ECO:0007669"/>
    <property type="project" value="InterPro"/>
</dbReference>
<feature type="chain" id="PRO_5042095419" description="Tyrosinase copper-binding domain-containing protein" evidence="4">
    <location>
        <begin position="20"/>
        <end position="693"/>
    </location>
</feature>
<proteinExistence type="predicted"/>
<dbReference type="InterPro" id="IPR008922">
    <property type="entry name" value="Di-copper_centre_dom_sf"/>
</dbReference>
<evidence type="ECO:0000256" key="4">
    <source>
        <dbReference type="SAM" id="SignalP"/>
    </source>
</evidence>
<evidence type="ECO:0000259" key="6">
    <source>
        <dbReference type="PROSITE" id="PS00498"/>
    </source>
</evidence>
<sequence>MKLSLLSLANLVIFSVAISIPPCENTEIRKEWRELSDDEKLRYVNAINKLKTLPSILNVHSRDSSNRYEDFSYIHENYSNQFHNTAAFLPWHRMFLKEFELELKKIDSSISLPYWQWSVDSQAPERSPIFGSGPLSFGTSYGSGGACVTDGFVANWKKSNGDCLRRGTRGVKNGRIGSFYSGEVCASIVNSYKDFDSFWKNVEGALHAYPHVNLGGDMATMGSPADPLFFAHHAYIDKLWSDWQALDAARYTKYSVRARVTDKLAYYNVPVSRCLDHKVNLCYGYSYGVNPDGTTHTSKTSTTKTTTTTSKATSTTTSKTTTVTTTELSTSVGSTTTASTTLLSTTTSIASTTTATTSTASTTTATTTSTASNTTSEATSTTASTTNKATSVSTTASNASTTTSASTSTSKVSTTTASNTTSAPTSKSSTGTTTDNGSISTSTSSASSTSNETLSSATSKTSGDASQTSGTESNTSKTTPTSVVKSTLSYSTAEPTKTSGTKSSSSETTSTSTEESKVSYSTAESSKTSEYTEPFPTWTSPTPKVGSYGSYEVDAYDRENEYYIRVPPPLPKEWCDMNGLDYDHVQALQQVLSKVIYDTNEEVDEEKYEPKSCLKSVKNAHYVPANEYSEVSNSYKYPVNLSLTPASVKSPQNKDYDEYKNAFNNNADKQLSGAEKLSFMSIFIFTAISVLFI</sequence>
<organism evidence="7 8">
    <name type="scientific">Clydaea vesicula</name>
    <dbReference type="NCBI Taxonomy" id="447962"/>
    <lineage>
        <taxon>Eukaryota</taxon>
        <taxon>Fungi</taxon>
        <taxon>Fungi incertae sedis</taxon>
        <taxon>Chytridiomycota</taxon>
        <taxon>Chytridiomycota incertae sedis</taxon>
        <taxon>Chytridiomycetes</taxon>
        <taxon>Lobulomycetales</taxon>
        <taxon>Lobulomycetaceae</taxon>
        <taxon>Clydaea</taxon>
    </lineage>
</organism>
<protein>
    <recommendedName>
        <fullName evidence="5 6">Tyrosinase copper-binding domain-containing protein</fullName>
    </recommendedName>
</protein>
<feature type="compositionally biased region" description="Low complexity" evidence="3">
    <location>
        <begin position="361"/>
        <end position="459"/>
    </location>
</feature>
<dbReference type="EMBL" id="JADGJW010000579">
    <property type="protein sequence ID" value="KAJ3214962.1"/>
    <property type="molecule type" value="Genomic_DNA"/>
</dbReference>
<feature type="compositionally biased region" description="Low complexity" evidence="3">
    <location>
        <begin position="473"/>
        <end position="489"/>
    </location>
</feature>
<reference evidence="7" key="1">
    <citation type="submission" date="2020-05" db="EMBL/GenBank/DDBJ databases">
        <title>Phylogenomic resolution of chytrid fungi.</title>
        <authorList>
            <person name="Stajich J.E."/>
            <person name="Amses K."/>
            <person name="Simmons R."/>
            <person name="Seto K."/>
            <person name="Myers J."/>
            <person name="Bonds A."/>
            <person name="Quandt C.A."/>
            <person name="Barry K."/>
            <person name="Liu P."/>
            <person name="Grigoriev I."/>
            <person name="Longcore J.E."/>
            <person name="James T.Y."/>
        </authorList>
    </citation>
    <scope>NUCLEOTIDE SEQUENCE</scope>
    <source>
        <strain evidence="7">JEL0476</strain>
    </source>
</reference>
<gene>
    <name evidence="7" type="ORF">HK099_006578</name>
</gene>
<dbReference type="Pfam" id="PF00264">
    <property type="entry name" value="Tyrosinase"/>
    <property type="match status" value="1"/>
</dbReference>
<feature type="compositionally biased region" description="Polar residues" evidence="3">
    <location>
        <begin position="460"/>
        <end position="472"/>
    </location>
</feature>
<evidence type="ECO:0000313" key="7">
    <source>
        <dbReference type="EMBL" id="KAJ3214962.1"/>
    </source>
</evidence>
<dbReference type="PRINTS" id="PR00092">
    <property type="entry name" value="TYROSINASE"/>
</dbReference>
<dbReference type="PANTHER" id="PTHR11474">
    <property type="entry name" value="TYROSINASE FAMILY MEMBER"/>
    <property type="match status" value="1"/>
</dbReference>
<evidence type="ECO:0000259" key="5">
    <source>
        <dbReference type="PROSITE" id="PS00497"/>
    </source>
</evidence>
<feature type="compositionally biased region" description="Low complexity" evidence="3">
    <location>
        <begin position="496"/>
        <end position="522"/>
    </location>
</feature>
<evidence type="ECO:0000313" key="8">
    <source>
        <dbReference type="Proteomes" id="UP001211065"/>
    </source>
</evidence>
<dbReference type="PROSITE" id="PS00498">
    <property type="entry name" value="TYROSINASE_2"/>
    <property type="match status" value="1"/>
</dbReference>
<keyword evidence="1" id="KW-0479">Metal-binding</keyword>
<dbReference type="PROSITE" id="PS00497">
    <property type="entry name" value="TYROSINASE_1"/>
    <property type="match status" value="1"/>
</dbReference>
<dbReference type="InterPro" id="IPR050316">
    <property type="entry name" value="Tyrosinase/Hemocyanin"/>
</dbReference>
<feature type="domain" description="Tyrosinase copper-binding" evidence="5">
    <location>
        <begin position="83"/>
        <end position="100"/>
    </location>
</feature>
<name>A0AAD5TY19_9FUNG</name>
<accession>A0AAD5TY19</accession>
<keyword evidence="2" id="KW-0186">Copper</keyword>
<dbReference type="PANTHER" id="PTHR11474:SF126">
    <property type="entry name" value="TYROSINASE-LIKE PROTEIN TYR-1-RELATED"/>
    <property type="match status" value="1"/>
</dbReference>
<dbReference type="GO" id="GO:0046872">
    <property type="term" value="F:metal ion binding"/>
    <property type="evidence" value="ECO:0007669"/>
    <property type="project" value="UniProtKB-KW"/>
</dbReference>
<feature type="region of interest" description="Disordered" evidence="3">
    <location>
        <begin position="361"/>
        <end position="547"/>
    </location>
</feature>
<feature type="region of interest" description="Disordered" evidence="3">
    <location>
        <begin position="294"/>
        <end position="330"/>
    </location>
</feature>
<dbReference type="SUPFAM" id="SSF48056">
    <property type="entry name" value="Di-copper centre-containing domain"/>
    <property type="match status" value="1"/>
</dbReference>
<keyword evidence="8" id="KW-1185">Reference proteome</keyword>
<keyword evidence="4" id="KW-0732">Signal</keyword>
<dbReference type="InterPro" id="IPR002227">
    <property type="entry name" value="Tyrosinase_Cu-bd"/>
</dbReference>
<comment type="caution">
    <text evidence="7">The sequence shown here is derived from an EMBL/GenBank/DDBJ whole genome shotgun (WGS) entry which is preliminary data.</text>
</comment>